<dbReference type="Proteomes" id="UP000009227">
    <property type="component" value="Chromosome"/>
</dbReference>
<keyword evidence="1" id="KW-1133">Transmembrane helix</keyword>
<dbReference type="InterPro" id="IPR002823">
    <property type="entry name" value="DUF112_TM"/>
</dbReference>
<feature type="domain" description="DUF112" evidence="2">
    <location>
        <begin position="6"/>
        <end position="383"/>
    </location>
</feature>
<dbReference type="KEGG" id="mig:Metig_1644"/>
<dbReference type="PANTHER" id="PTHR42204:SF1">
    <property type="entry name" value="INTEGRAL MEMBRANE PROTEIN"/>
    <property type="match status" value="1"/>
</dbReference>
<evidence type="ECO:0000313" key="3">
    <source>
        <dbReference type="EMBL" id="AEF97176.1"/>
    </source>
</evidence>
<keyword evidence="1" id="KW-0472">Membrane</keyword>
<dbReference type="AlphaFoldDB" id="F6BBG9"/>
<protein>
    <recommendedName>
        <fullName evidence="2">DUF112 domain-containing protein</fullName>
    </recommendedName>
</protein>
<name>F6BBG9_METIK</name>
<gene>
    <name evidence="3" type="ordered locus">Metig_1644</name>
</gene>
<feature type="transmembrane region" description="Helical" evidence="1">
    <location>
        <begin position="37"/>
        <end position="59"/>
    </location>
</feature>
<feature type="transmembrane region" description="Helical" evidence="1">
    <location>
        <begin position="151"/>
        <end position="169"/>
    </location>
</feature>
<keyword evidence="1" id="KW-0812">Transmembrane</keyword>
<proteinExistence type="predicted"/>
<feature type="transmembrane region" description="Helical" evidence="1">
    <location>
        <begin position="255"/>
        <end position="277"/>
    </location>
</feature>
<feature type="transmembrane region" description="Helical" evidence="1">
    <location>
        <begin position="218"/>
        <end position="243"/>
    </location>
</feature>
<accession>F6BBG9</accession>
<dbReference type="Pfam" id="PF01970">
    <property type="entry name" value="TctA"/>
    <property type="match status" value="1"/>
</dbReference>
<organism evidence="4">
    <name type="scientific">Methanotorris igneus (strain DSM 5666 / JCM 11834 / Kol 5)</name>
    <dbReference type="NCBI Taxonomy" id="880724"/>
    <lineage>
        <taxon>Archaea</taxon>
        <taxon>Methanobacteriati</taxon>
        <taxon>Methanobacteriota</taxon>
        <taxon>Methanomada group</taxon>
        <taxon>Methanococci</taxon>
        <taxon>Methanococcales</taxon>
        <taxon>Methanocaldococcaceae</taxon>
        <taxon>Methanotorris</taxon>
    </lineage>
</organism>
<feature type="transmembrane region" description="Helical" evidence="1">
    <location>
        <begin position="297"/>
        <end position="318"/>
    </location>
</feature>
<dbReference type="HOGENOM" id="CLU_043916_1_0_2"/>
<evidence type="ECO:0000256" key="1">
    <source>
        <dbReference type="SAM" id="Phobius"/>
    </source>
</evidence>
<sequence length="397" mass="44604">MPINNLFFLFLGIICGTFTGLFPGVHPNNIVALSFLFIPYFESGYVFFLIGMVVAHYFINYVPTVFLGVPDDETATAVFPMHRLTLRGLGYEAVFLSGFGAFLGIVSSIFVIFVISFLNLDFYRFYSFLKSYLPFILALVLFIIVIFSRSYWALVITLLSGIFGVITLYKNPSFNCTLTAIFTGMFGIPILINNLKTARIPHQIITFPDFKLSFLKSAFFGSVGGFLRIFLPGVGGAQVNYFLSKLIRETDIRNFIVSQGSITLANEVFSIFALFLIGTGRSGVAKAIKNLNIDVDLFQLIPSIIIASSISFVVLLYLSKFILLKMQKINFKKISIFFIFFCTFVVVISSINNHLFYHLTIYLTAISIGILCLKTKTPFSYMMSVLIFPTILYFLSS</sequence>
<feature type="transmembrane region" description="Helical" evidence="1">
    <location>
        <begin position="6"/>
        <end position="25"/>
    </location>
</feature>
<feature type="transmembrane region" description="Helical" evidence="1">
    <location>
        <begin position="330"/>
        <end position="349"/>
    </location>
</feature>
<dbReference type="STRING" id="880724.Metig_1644"/>
<feature type="transmembrane region" description="Helical" evidence="1">
    <location>
        <begin position="125"/>
        <end position="145"/>
    </location>
</feature>
<evidence type="ECO:0000259" key="2">
    <source>
        <dbReference type="Pfam" id="PF01970"/>
    </source>
</evidence>
<evidence type="ECO:0000313" key="4">
    <source>
        <dbReference type="Proteomes" id="UP000009227"/>
    </source>
</evidence>
<feature type="transmembrane region" description="Helical" evidence="1">
    <location>
        <begin position="379"/>
        <end position="396"/>
    </location>
</feature>
<keyword evidence="4" id="KW-1185">Reference proteome</keyword>
<feature type="transmembrane region" description="Helical" evidence="1">
    <location>
        <begin position="176"/>
        <end position="192"/>
    </location>
</feature>
<reference evidence="3 4" key="1">
    <citation type="submission" date="2011-05" db="EMBL/GenBank/DDBJ databases">
        <title>Complete sequence of Methanotorris igneus Kol 5.</title>
        <authorList>
            <consortium name="US DOE Joint Genome Institute"/>
            <person name="Lucas S."/>
            <person name="Han J."/>
            <person name="Lapidus A."/>
            <person name="Cheng J.-F."/>
            <person name="Goodwin L."/>
            <person name="Pitluck S."/>
            <person name="Peters L."/>
            <person name="Mikhailova N."/>
            <person name="Chertkov O."/>
            <person name="Han C."/>
            <person name="Tapia R."/>
            <person name="Land M."/>
            <person name="Hauser L."/>
            <person name="Kyrpides N."/>
            <person name="Ivanova N."/>
            <person name="Pagani I."/>
            <person name="Sieprawska-Lupa M."/>
            <person name="Whitman W."/>
            <person name="Woyke T."/>
        </authorList>
    </citation>
    <scope>NUCLEOTIDE SEQUENCE [LARGE SCALE GENOMIC DNA]</scope>
    <source>
        <strain evidence="4">DSM 5666 / JCM 11834 / Kol 5</strain>
    </source>
</reference>
<dbReference type="EMBL" id="CP002737">
    <property type="protein sequence ID" value="AEF97176.1"/>
    <property type="molecule type" value="Genomic_DNA"/>
</dbReference>
<feature type="transmembrane region" description="Helical" evidence="1">
    <location>
        <begin position="93"/>
        <end position="118"/>
    </location>
</feature>
<dbReference type="PANTHER" id="PTHR42204">
    <property type="entry name" value="INTEGRAL MEMBRANE PROTEIN"/>
    <property type="match status" value="1"/>
</dbReference>